<keyword evidence="2" id="KW-1185">Reference proteome</keyword>
<sequence>MLDVDLAIRWGSEPQLPDLLGRWRWFRDAIPPILQASAGNAGATDPVAVDIDALGKSFWAWAAALDRDRGLAPLDPVDFSHFLSGQLLYQLIVHHPVVLPHGERSRELFALTRTVLTVLAAWRMSIGAPMPVLQVQDEHSVHWPSFLENTAEDASSAVSFLDLFTGLEPVWQAPLLIAERPAVRRALAQRVQAHAPGAVQDALPSSGG</sequence>
<name>A0ABT9S672_9BURK</name>
<gene>
    <name evidence="1" type="ORF">J2W36_001076</name>
</gene>
<evidence type="ECO:0000313" key="2">
    <source>
        <dbReference type="Proteomes" id="UP001226867"/>
    </source>
</evidence>
<protein>
    <submittedName>
        <fullName evidence="1">Uncharacterized protein</fullName>
    </submittedName>
</protein>
<organism evidence="1 2">
    <name type="scientific">Variovorax ginsengisoli</name>
    <dbReference type="NCBI Taxonomy" id="363844"/>
    <lineage>
        <taxon>Bacteria</taxon>
        <taxon>Pseudomonadati</taxon>
        <taxon>Pseudomonadota</taxon>
        <taxon>Betaproteobacteria</taxon>
        <taxon>Burkholderiales</taxon>
        <taxon>Comamonadaceae</taxon>
        <taxon>Variovorax</taxon>
    </lineage>
</organism>
<dbReference type="Proteomes" id="UP001226867">
    <property type="component" value="Unassembled WGS sequence"/>
</dbReference>
<dbReference type="EMBL" id="JAUSRO010000003">
    <property type="protein sequence ID" value="MDP9898832.1"/>
    <property type="molecule type" value="Genomic_DNA"/>
</dbReference>
<accession>A0ABT9S672</accession>
<reference evidence="1 2" key="1">
    <citation type="submission" date="2023-07" db="EMBL/GenBank/DDBJ databases">
        <title>Sorghum-associated microbial communities from plants grown in Nebraska, USA.</title>
        <authorList>
            <person name="Schachtman D."/>
        </authorList>
    </citation>
    <scope>NUCLEOTIDE SEQUENCE [LARGE SCALE GENOMIC DNA]</scope>
    <source>
        <strain evidence="1 2">DS1607</strain>
    </source>
</reference>
<proteinExistence type="predicted"/>
<evidence type="ECO:0000313" key="1">
    <source>
        <dbReference type="EMBL" id="MDP9898832.1"/>
    </source>
</evidence>
<comment type="caution">
    <text evidence="1">The sequence shown here is derived from an EMBL/GenBank/DDBJ whole genome shotgun (WGS) entry which is preliminary data.</text>
</comment>
<dbReference type="RefSeq" id="WP_307688651.1">
    <property type="nucleotide sequence ID" value="NZ_JAUSRO010000003.1"/>
</dbReference>